<evidence type="ECO:0000313" key="3">
    <source>
        <dbReference type="Proteomes" id="UP001149090"/>
    </source>
</evidence>
<dbReference type="AlphaFoldDB" id="A0A9Q0LD47"/>
<dbReference type="PRINTS" id="PR00190">
    <property type="entry name" value="ACTIN"/>
</dbReference>
<accession>A0A9Q0LD47</accession>
<evidence type="ECO:0000313" key="2">
    <source>
        <dbReference type="EMBL" id="KAJ5069080.1"/>
    </source>
</evidence>
<dbReference type="FunFam" id="3.30.420.40:FF:000050">
    <property type="entry name" value="Actin, alpha skeletal muscle"/>
    <property type="match status" value="1"/>
</dbReference>
<proteinExistence type="inferred from homology"/>
<organism evidence="2 3">
    <name type="scientific">Anaeramoeba ignava</name>
    <name type="common">Anaerobic marine amoeba</name>
    <dbReference type="NCBI Taxonomy" id="1746090"/>
    <lineage>
        <taxon>Eukaryota</taxon>
        <taxon>Metamonada</taxon>
        <taxon>Anaeramoebidae</taxon>
        <taxon>Anaeramoeba</taxon>
    </lineage>
</organism>
<dbReference type="Proteomes" id="UP001149090">
    <property type="component" value="Unassembled WGS sequence"/>
</dbReference>
<comment type="similarity">
    <text evidence="1">Belongs to the actin family.</text>
</comment>
<dbReference type="OrthoDB" id="337660at2759"/>
<dbReference type="Gene3D" id="3.30.420.40">
    <property type="match status" value="2"/>
</dbReference>
<comment type="caution">
    <text evidence="2">The sequence shown here is derived from an EMBL/GenBank/DDBJ whole genome shotgun (WGS) entry which is preliminary data.</text>
</comment>
<dbReference type="FunFam" id="3.90.640.10:FF:000007">
    <property type="entry name" value="Actin like 7B"/>
    <property type="match status" value="1"/>
</dbReference>
<dbReference type="InterPro" id="IPR043129">
    <property type="entry name" value="ATPase_NBD"/>
</dbReference>
<dbReference type="EMBL" id="JAPDFW010000109">
    <property type="protein sequence ID" value="KAJ5069080.1"/>
    <property type="molecule type" value="Genomic_DNA"/>
</dbReference>
<dbReference type="SMART" id="SM00268">
    <property type="entry name" value="ACTIN"/>
    <property type="match status" value="1"/>
</dbReference>
<evidence type="ECO:0000256" key="1">
    <source>
        <dbReference type="RuleBase" id="RU000487"/>
    </source>
</evidence>
<keyword evidence="3" id="KW-1185">Reference proteome</keyword>
<sequence length="372" mass="42505">MENITQAIVLDNGTFEIKAGFEQEVKPKIFSSTIIGTLINPTQTTELKETEYIGNEAQKQRELLNLTYPIERGIIKDWGNIEKIWNDIFLNQLKIDPKDHSILITEPLMNPNASREKTAQIMFETFGFRSFHITNPGPLILISHGRDTKMIVDIGHGILSTHPFYQGFGIPQAIHQYNFSGTDITNYLINLLGEKGYSFKTSAEIEIAREIKEKFCYCSLNYQEEIKENNKSQLEKEFELKNGDIITFSDERIKCCEGLFDPRLMGLDFEGIHQLIYNSIMETPVDVRKDLAANIVLVGGTTFFPNFQQRLQKELDSLFSGKLRISVNASPNRKIFSWIGGSLFNSVFTSENLWISKDQYIEVGPSVVHKKK</sequence>
<dbReference type="SUPFAM" id="SSF53067">
    <property type="entry name" value="Actin-like ATPase domain"/>
    <property type="match status" value="2"/>
</dbReference>
<protein>
    <submittedName>
        <fullName evidence="2">Actin cytoskeletal 1b</fullName>
    </submittedName>
</protein>
<reference evidence="2" key="1">
    <citation type="submission" date="2022-10" db="EMBL/GenBank/DDBJ databases">
        <title>Novel sulphate-reducing endosymbionts in the free-living metamonad Anaeramoeba.</title>
        <authorList>
            <person name="Jerlstrom-Hultqvist J."/>
            <person name="Cepicka I."/>
            <person name="Gallot-Lavallee L."/>
            <person name="Salas-Leiva D."/>
            <person name="Curtis B.A."/>
            <person name="Zahonova K."/>
            <person name="Pipaliya S."/>
            <person name="Dacks J."/>
            <person name="Roger A.J."/>
        </authorList>
    </citation>
    <scope>NUCLEOTIDE SEQUENCE</scope>
    <source>
        <strain evidence="2">BMAN</strain>
    </source>
</reference>
<dbReference type="Gene3D" id="3.90.640.10">
    <property type="entry name" value="Actin, Chain A, domain 4"/>
    <property type="match status" value="1"/>
</dbReference>
<name>A0A9Q0LD47_ANAIG</name>
<dbReference type="Pfam" id="PF00022">
    <property type="entry name" value="Actin"/>
    <property type="match status" value="1"/>
</dbReference>
<gene>
    <name evidence="2" type="ORF">M0811_11981</name>
</gene>
<dbReference type="InterPro" id="IPR004000">
    <property type="entry name" value="Actin"/>
</dbReference>
<dbReference type="PANTHER" id="PTHR11937">
    <property type="entry name" value="ACTIN"/>
    <property type="match status" value="1"/>
</dbReference>